<reference evidence="2 3" key="1">
    <citation type="journal article" date="2015" name="BMC Genomics">
        <title>The genome of the truffle-parasite Tolypocladium ophioglossoides and the evolution of antifungal peptaibiotics.</title>
        <authorList>
            <person name="Quandt C.A."/>
            <person name="Bushley K.E."/>
            <person name="Spatafora J.W."/>
        </authorList>
    </citation>
    <scope>NUCLEOTIDE SEQUENCE [LARGE SCALE GENOMIC DNA]</scope>
    <source>
        <strain evidence="2 3">CBS 100239</strain>
    </source>
</reference>
<protein>
    <recommendedName>
        <fullName evidence="4">Aminoglycoside phosphotransferase domain-containing protein</fullName>
    </recommendedName>
</protein>
<comment type="caution">
    <text evidence="2">The sequence shown here is derived from an EMBL/GenBank/DDBJ whole genome shotgun (WGS) entry which is preliminary data.</text>
</comment>
<dbReference type="EMBL" id="LFRF01000038">
    <property type="protein sequence ID" value="KND87285.1"/>
    <property type="molecule type" value="Genomic_DNA"/>
</dbReference>
<dbReference type="AlphaFoldDB" id="A0A0L0N0F7"/>
<organism evidence="2 3">
    <name type="scientific">Tolypocladium ophioglossoides (strain CBS 100239)</name>
    <name type="common">Snaketongue truffleclub</name>
    <name type="synonym">Elaphocordyceps ophioglossoides</name>
    <dbReference type="NCBI Taxonomy" id="1163406"/>
    <lineage>
        <taxon>Eukaryota</taxon>
        <taxon>Fungi</taxon>
        <taxon>Dikarya</taxon>
        <taxon>Ascomycota</taxon>
        <taxon>Pezizomycotina</taxon>
        <taxon>Sordariomycetes</taxon>
        <taxon>Hypocreomycetidae</taxon>
        <taxon>Hypocreales</taxon>
        <taxon>Ophiocordycipitaceae</taxon>
        <taxon>Tolypocladium</taxon>
    </lineage>
</organism>
<gene>
    <name evidence="2" type="ORF">TOPH_08061</name>
</gene>
<keyword evidence="3" id="KW-1185">Reference proteome</keyword>
<sequence>MSRTFADSSECHSVLADMHLQQLSFQRNQAIESPADCRKNYIARQLFRKLAAEGRLADREFRQGPSKLWCDDLRPANVLVNKEHQVAAVIEWEFSYAAPAKFLFSPPWWLLLTAPEDWKAGLDDWAAHYEPRLFAFLRALEAKEKELIIAGHLKESEILSPRMRESWEFLDEKFFGKNTSGDFTKRLGLLPPAQVEVMEEFVARKMDEKERQTCPCARSGQDAYAEDVWYTPGAQSEMPPDILGVGISTAPGARDGSDTPREAASNAGWI</sequence>
<proteinExistence type="predicted"/>
<accession>A0A0L0N0F7</accession>
<feature type="region of interest" description="Disordered" evidence="1">
    <location>
        <begin position="246"/>
        <end position="270"/>
    </location>
</feature>
<dbReference type="Proteomes" id="UP000036947">
    <property type="component" value="Unassembled WGS sequence"/>
</dbReference>
<evidence type="ECO:0000313" key="3">
    <source>
        <dbReference type="Proteomes" id="UP000036947"/>
    </source>
</evidence>
<evidence type="ECO:0000256" key="1">
    <source>
        <dbReference type="SAM" id="MobiDB-lite"/>
    </source>
</evidence>
<dbReference type="OrthoDB" id="5412996at2759"/>
<evidence type="ECO:0000313" key="2">
    <source>
        <dbReference type="EMBL" id="KND87285.1"/>
    </source>
</evidence>
<name>A0A0L0N0F7_TOLOC</name>
<evidence type="ECO:0008006" key="4">
    <source>
        <dbReference type="Google" id="ProtNLM"/>
    </source>
</evidence>
<dbReference type="STRING" id="1163406.A0A0L0N0F7"/>